<sequence length="249" mass="27817">MRASPGREACGHRQGARHAGIARARGMRASPGREACGHRQGARHADIARARGMRTSPGREACGHRQGARHADIARARGMWALPGRERHADVVRARGMRASPGRERHADVARARGMRVLPGRERHADIARDRHRSSSRERHRIGDGSCRRSRCGCSFLHLNIIGVWFVGMGWRCWMCFCLKVIGAEAKFLWGQDFSSHSHALKGDATMRIFKTRPHLSIARDEEQLTTLHMGVGSVVMVILLLKLEQLLL</sequence>
<dbReference type="Proteomes" id="UP001374584">
    <property type="component" value="Unassembled WGS sequence"/>
</dbReference>
<evidence type="ECO:0000313" key="3">
    <source>
        <dbReference type="Proteomes" id="UP001374584"/>
    </source>
</evidence>
<evidence type="ECO:0000313" key="2">
    <source>
        <dbReference type="EMBL" id="KAK7373207.1"/>
    </source>
</evidence>
<dbReference type="AlphaFoldDB" id="A0AAN9NLY9"/>
<feature type="region of interest" description="Disordered" evidence="1">
    <location>
        <begin position="1"/>
        <end position="45"/>
    </location>
</feature>
<feature type="compositionally biased region" description="Low complexity" evidence="1">
    <location>
        <begin position="17"/>
        <end position="29"/>
    </location>
</feature>
<comment type="caution">
    <text evidence="2">The sequence shown here is derived from an EMBL/GenBank/DDBJ whole genome shotgun (WGS) entry which is preliminary data.</text>
</comment>
<organism evidence="2 3">
    <name type="scientific">Phaseolus coccineus</name>
    <name type="common">Scarlet runner bean</name>
    <name type="synonym">Phaseolus multiflorus</name>
    <dbReference type="NCBI Taxonomy" id="3886"/>
    <lineage>
        <taxon>Eukaryota</taxon>
        <taxon>Viridiplantae</taxon>
        <taxon>Streptophyta</taxon>
        <taxon>Embryophyta</taxon>
        <taxon>Tracheophyta</taxon>
        <taxon>Spermatophyta</taxon>
        <taxon>Magnoliopsida</taxon>
        <taxon>eudicotyledons</taxon>
        <taxon>Gunneridae</taxon>
        <taxon>Pentapetalae</taxon>
        <taxon>rosids</taxon>
        <taxon>fabids</taxon>
        <taxon>Fabales</taxon>
        <taxon>Fabaceae</taxon>
        <taxon>Papilionoideae</taxon>
        <taxon>50 kb inversion clade</taxon>
        <taxon>NPAAA clade</taxon>
        <taxon>indigoferoid/millettioid clade</taxon>
        <taxon>Phaseoleae</taxon>
        <taxon>Phaseolus</taxon>
    </lineage>
</organism>
<proteinExistence type="predicted"/>
<gene>
    <name evidence="2" type="ORF">VNO80_06605</name>
</gene>
<evidence type="ECO:0000256" key="1">
    <source>
        <dbReference type="SAM" id="MobiDB-lite"/>
    </source>
</evidence>
<accession>A0AAN9NLY9</accession>
<name>A0AAN9NLY9_PHACN</name>
<dbReference type="EMBL" id="JAYMYR010000003">
    <property type="protein sequence ID" value="KAK7373207.1"/>
    <property type="molecule type" value="Genomic_DNA"/>
</dbReference>
<protein>
    <submittedName>
        <fullName evidence="2">Uncharacterized protein</fullName>
    </submittedName>
</protein>
<keyword evidence="3" id="KW-1185">Reference proteome</keyword>
<reference evidence="2 3" key="1">
    <citation type="submission" date="2024-01" db="EMBL/GenBank/DDBJ databases">
        <title>The genomes of 5 underutilized Papilionoideae crops provide insights into root nodulation and disease resistanc.</title>
        <authorList>
            <person name="Jiang F."/>
        </authorList>
    </citation>
    <scope>NUCLEOTIDE SEQUENCE [LARGE SCALE GENOMIC DNA]</scope>
    <source>
        <strain evidence="2">JINMINGXINNONG_FW02</strain>
        <tissue evidence="2">Leaves</tissue>
    </source>
</reference>